<dbReference type="EC" id="6.1.1.-" evidence="7"/>
<dbReference type="NCBIfam" id="TIGR03838">
    <property type="entry name" value="queuosine_YadB"/>
    <property type="match status" value="1"/>
</dbReference>
<dbReference type="AlphaFoldDB" id="A0A7R6PNR3"/>
<keyword evidence="2 7" id="KW-0479">Metal-binding</keyword>
<dbReference type="NCBIfam" id="NF004314">
    <property type="entry name" value="PRK05710.1-3"/>
    <property type="match status" value="1"/>
</dbReference>
<dbReference type="InterPro" id="IPR020058">
    <property type="entry name" value="Glu/Gln-tRNA-synth_Ib_cat-dom"/>
</dbReference>
<dbReference type="OrthoDB" id="9807503at2"/>
<dbReference type="HAMAP" id="MF_01428">
    <property type="entry name" value="Glu_Q_tRNA_synth"/>
    <property type="match status" value="1"/>
</dbReference>
<feature type="binding site" evidence="7">
    <location>
        <position position="169"/>
    </location>
    <ligand>
        <name>L-glutamate</name>
        <dbReference type="ChEBI" id="CHEBI:29985"/>
    </ligand>
</feature>
<proteinExistence type="inferred from homology"/>
<comment type="function">
    <text evidence="7">Catalyzes the tRNA-independent activation of glutamate in presence of ATP and the subsequent transfer of glutamate onto a tRNA(Asp). Glutamate is transferred on the 2-amino-5-(4,5-dihydroxy-2-cyclopenten-1-yl) moiety of the queuosine in the wobble position of the QUC anticodon.</text>
</comment>
<dbReference type="GO" id="GO:0006400">
    <property type="term" value="P:tRNA modification"/>
    <property type="evidence" value="ECO:0007669"/>
    <property type="project" value="InterPro"/>
</dbReference>
<feature type="binding site" evidence="7">
    <location>
        <position position="114"/>
    </location>
    <ligand>
        <name>Zn(2+)</name>
        <dbReference type="ChEBI" id="CHEBI:29105"/>
    </ligand>
</feature>
<keyword evidence="8" id="KW-0648">Protein biosynthesis</keyword>
<feature type="binding site" evidence="7">
    <location>
        <position position="118"/>
    </location>
    <ligand>
        <name>Zn(2+)</name>
        <dbReference type="ChEBI" id="CHEBI:29105"/>
    </ligand>
</feature>
<dbReference type="FunFam" id="3.40.50.620:FF:000093">
    <property type="entry name" value="Glutamyl-Q tRNA(Asp) synthetase"/>
    <property type="match status" value="1"/>
</dbReference>
<keyword evidence="11" id="KW-1185">Reference proteome</keyword>
<dbReference type="PANTHER" id="PTHR43311:SF1">
    <property type="entry name" value="GLUTAMYL-Q TRNA(ASP) SYNTHETASE"/>
    <property type="match status" value="1"/>
</dbReference>
<evidence type="ECO:0000256" key="2">
    <source>
        <dbReference type="ARBA" id="ARBA00022723"/>
    </source>
</evidence>
<keyword evidence="1 7" id="KW-0436">Ligase</keyword>
<accession>A0A7R6PNR3</accession>
<comment type="cofactor">
    <cofactor evidence="7">
        <name>Zn(2+)</name>
        <dbReference type="ChEBI" id="CHEBI:29105"/>
    </cofactor>
    <text evidence="7">Binds 1 zinc ion per subunit.</text>
</comment>
<dbReference type="PANTHER" id="PTHR43311">
    <property type="entry name" value="GLUTAMATE--TRNA LIGASE"/>
    <property type="match status" value="1"/>
</dbReference>
<evidence type="ECO:0000256" key="6">
    <source>
        <dbReference type="ARBA" id="ARBA00023146"/>
    </source>
</evidence>
<organism evidence="10 11">
    <name type="scientific">Amphritea japonica ATCC BAA-1530</name>
    <dbReference type="NCBI Taxonomy" id="1278309"/>
    <lineage>
        <taxon>Bacteria</taxon>
        <taxon>Pseudomonadati</taxon>
        <taxon>Pseudomonadota</taxon>
        <taxon>Gammaproteobacteria</taxon>
        <taxon>Oceanospirillales</taxon>
        <taxon>Oceanospirillaceae</taxon>
        <taxon>Amphritea</taxon>
    </lineage>
</organism>
<protein>
    <recommendedName>
        <fullName evidence="7">Glutamyl-Q tRNA(Asp) synthetase</fullName>
        <shortName evidence="7">Glu-Q-RSs</shortName>
        <ecNumber evidence="7">6.1.1.-</ecNumber>
    </recommendedName>
</protein>
<feature type="binding site" evidence="7">
    <location>
        <position position="187"/>
    </location>
    <ligand>
        <name>L-glutamate</name>
        <dbReference type="ChEBI" id="CHEBI:29985"/>
    </ligand>
</feature>
<keyword evidence="4 7" id="KW-0862">Zinc</keyword>
<dbReference type="KEGG" id="ajp:AMJAP_3095"/>
<dbReference type="EMBL" id="AP014545">
    <property type="protein sequence ID" value="BBB27680.1"/>
    <property type="molecule type" value="Genomic_DNA"/>
</dbReference>
<dbReference type="GO" id="GO:0005829">
    <property type="term" value="C:cytosol"/>
    <property type="evidence" value="ECO:0007669"/>
    <property type="project" value="TreeGrafter"/>
</dbReference>
<dbReference type="InterPro" id="IPR022380">
    <property type="entry name" value="Glu-Q_tRNA(Asp)_Synthase"/>
</dbReference>
<evidence type="ECO:0000256" key="1">
    <source>
        <dbReference type="ARBA" id="ARBA00022598"/>
    </source>
</evidence>
<keyword evidence="5 7" id="KW-0067">ATP-binding</keyword>
<dbReference type="GO" id="GO:0004818">
    <property type="term" value="F:glutamate-tRNA ligase activity"/>
    <property type="evidence" value="ECO:0007669"/>
    <property type="project" value="TreeGrafter"/>
</dbReference>
<dbReference type="Pfam" id="PF00749">
    <property type="entry name" value="tRNA-synt_1c"/>
    <property type="match status" value="1"/>
</dbReference>
<sequence>MVYTGRFAPSPTGPLHFGSLLAALASYLDARAHQGDWLIRIEDLDPPREVKGATDSILITLEQFGLHWDGEVILQSHRLSLYNEILTELSNNSLAYPCNCSRQQIQRRSGSVRYDGFCRSHPPDIDQICAIRSRCDTDYRFDDRILGPQDFSDQQEDFVIFRRDGLFAYQIAVTIDDAEQQVSHIVRGSDLLDSTPKQIHLQHQLGYQQPIYAHIPVATNALGQKLSKQTFAPALNQGERLQLMIRALDFLGQQPLKELADSSIEECLSWAVEHWDINNIPACLSISLEES</sequence>
<feature type="binding site" evidence="7">
    <location>
        <position position="42"/>
    </location>
    <ligand>
        <name>L-glutamate</name>
        <dbReference type="ChEBI" id="CHEBI:29985"/>
    </ligand>
</feature>
<reference evidence="10 11" key="1">
    <citation type="journal article" date="2008" name="Int. J. Syst. Evol. Microbiol.">
        <title>Amphritea japonica sp. nov. and Amphritea balenae sp. nov., isolated from the sediment adjacent to sperm whale carcasses off Kagoshima, Japan.</title>
        <authorList>
            <person name="Miyazaki M."/>
            <person name="Nogi Y."/>
            <person name="Fujiwara Y."/>
            <person name="Kawato M."/>
            <person name="Nagahama T."/>
            <person name="Kubokawa K."/>
            <person name="Horikoshi K."/>
        </authorList>
    </citation>
    <scope>NUCLEOTIDE SEQUENCE [LARGE SCALE GENOMIC DNA]</scope>
    <source>
        <strain evidence="10 11">ATCC BAA-1530</strain>
    </source>
</reference>
<feature type="domain" description="Glutamyl/glutaminyl-tRNA synthetase class Ib catalytic" evidence="9">
    <location>
        <begin position="6"/>
        <end position="230"/>
    </location>
</feature>
<evidence type="ECO:0000256" key="3">
    <source>
        <dbReference type="ARBA" id="ARBA00022741"/>
    </source>
</evidence>
<dbReference type="RefSeq" id="WP_019623142.1">
    <property type="nucleotide sequence ID" value="NZ_AP014545.1"/>
</dbReference>
<dbReference type="InterPro" id="IPR049940">
    <property type="entry name" value="GluQ/Sye"/>
</dbReference>
<evidence type="ECO:0000313" key="11">
    <source>
        <dbReference type="Proteomes" id="UP000595663"/>
    </source>
</evidence>
<dbReference type="GO" id="GO:0005524">
    <property type="term" value="F:ATP binding"/>
    <property type="evidence" value="ECO:0007669"/>
    <property type="project" value="UniProtKB-KW"/>
</dbReference>
<gene>
    <name evidence="7 10" type="primary">gluQ</name>
    <name evidence="10" type="ORF">AMJAP_3095</name>
</gene>
<dbReference type="Proteomes" id="UP000595663">
    <property type="component" value="Chromosome"/>
</dbReference>
<evidence type="ECO:0000256" key="4">
    <source>
        <dbReference type="ARBA" id="ARBA00022833"/>
    </source>
</evidence>
<name>A0A7R6PNR3_9GAMM</name>
<feature type="binding site" evidence="7">
    <location>
        <position position="100"/>
    </location>
    <ligand>
        <name>Zn(2+)</name>
        <dbReference type="ChEBI" id="CHEBI:29105"/>
    </ligand>
</feature>
<dbReference type="Gene3D" id="3.40.50.620">
    <property type="entry name" value="HUPs"/>
    <property type="match status" value="1"/>
</dbReference>
<feature type="binding site" evidence="7">
    <location>
        <begin position="6"/>
        <end position="10"/>
    </location>
    <ligand>
        <name>L-glutamate</name>
        <dbReference type="ChEBI" id="CHEBI:29985"/>
    </ligand>
</feature>
<keyword evidence="3 7" id="KW-0547">Nucleotide-binding</keyword>
<dbReference type="InterPro" id="IPR014729">
    <property type="entry name" value="Rossmann-like_a/b/a_fold"/>
</dbReference>
<keyword evidence="6 7" id="KW-0030">Aminoacyl-tRNA synthetase</keyword>
<dbReference type="GO" id="GO:0006424">
    <property type="term" value="P:glutamyl-tRNA aminoacylation"/>
    <property type="evidence" value="ECO:0007669"/>
    <property type="project" value="InterPro"/>
</dbReference>
<feature type="short sequence motif" description="'HIGH' region" evidence="7">
    <location>
        <begin position="9"/>
        <end position="19"/>
    </location>
</feature>
<comment type="similarity">
    <text evidence="7">Belongs to the class-I aminoacyl-tRNA synthetase family. GluQ subfamily.</text>
</comment>
<feature type="binding site" evidence="7">
    <location>
        <position position="98"/>
    </location>
    <ligand>
        <name>Zn(2+)</name>
        <dbReference type="ChEBI" id="CHEBI:29105"/>
    </ligand>
</feature>
<evidence type="ECO:0000259" key="9">
    <source>
        <dbReference type="Pfam" id="PF00749"/>
    </source>
</evidence>
<dbReference type="InterPro" id="IPR000924">
    <property type="entry name" value="Glu/Gln-tRNA-synth"/>
</dbReference>
<feature type="short sequence motif" description="'KMSKS' region" evidence="7">
    <location>
        <begin position="225"/>
        <end position="229"/>
    </location>
</feature>
<feature type="binding site" evidence="7">
    <location>
        <position position="228"/>
    </location>
    <ligand>
        <name>ATP</name>
        <dbReference type="ChEBI" id="CHEBI:30616"/>
    </ligand>
</feature>
<evidence type="ECO:0000256" key="8">
    <source>
        <dbReference type="RuleBase" id="RU363037"/>
    </source>
</evidence>
<dbReference type="SUPFAM" id="SSF52374">
    <property type="entry name" value="Nucleotidylyl transferase"/>
    <property type="match status" value="1"/>
</dbReference>
<dbReference type="GO" id="GO:0008270">
    <property type="term" value="F:zinc ion binding"/>
    <property type="evidence" value="ECO:0007669"/>
    <property type="project" value="UniProtKB-UniRule"/>
</dbReference>
<dbReference type="PRINTS" id="PR00987">
    <property type="entry name" value="TRNASYNTHGLU"/>
</dbReference>
<evidence type="ECO:0000256" key="5">
    <source>
        <dbReference type="ARBA" id="ARBA00022840"/>
    </source>
</evidence>
<evidence type="ECO:0000256" key="7">
    <source>
        <dbReference type="HAMAP-Rule" id="MF_01428"/>
    </source>
</evidence>
<evidence type="ECO:0000313" key="10">
    <source>
        <dbReference type="EMBL" id="BBB27680.1"/>
    </source>
</evidence>